<sequence>MKHHQQLVVRRWLRSEGFYVGNTKTGWVAVSRRGMVITAGAKRAKVELEHEGSMICERIDDGSPPLYLLVGVINFVLHQAGSDVNHEVPRDIEAEAHAVRVVLYKGEG</sequence>
<dbReference type="EMBL" id="LR796888">
    <property type="protein sequence ID" value="CAB4172846.1"/>
    <property type="molecule type" value="Genomic_DNA"/>
</dbReference>
<gene>
    <name evidence="2" type="ORF">UFOVP1379_28</name>
    <name evidence="1" type="ORF">UFOVP942_9</name>
</gene>
<dbReference type="EMBL" id="LR797329">
    <property type="protein sequence ID" value="CAB4203311.1"/>
    <property type="molecule type" value="Genomic_DNA"/>
</dbReference>
<organism evidence="1">
    <name type="scientific">uncultured Caudovirales phage</name>
    <dbReference type="NCBI Taxonomy" id="2100421"/>
    <lineage>
        <taxon>Viruses</taxon>
        <taxon>Duplodnaviria</taxon>
        <taxon>Heunggongvirae</taxon>
        <taxon>Uroviricota</taxon>
        <taxon>Caudoviricetes</taxon>
        <taxon>Peduoviridae</taxon>
        <taxon>Maltschvirus</taxon>
        <taxon>Maltschvirus maltsch</taxon>
    </lineage>
</organism>
<protein>
    <submittedName>
        <fullName evidence="1">Uncharacterized protein</fullName>
    </submittedName>
</protein>
<name>A0A6J5PS30_9CAUD</name>
<accession>A0A6J5PS30</accession>
<proteinExistence type="predicted"/>
<evidence type="ECO:0000313" key="2">
    <source>
        <dbReference type="EMBL" id="CAB4203311.1"/>
    </source>
</evidence>
<evidence type="ECO:0000313" key="1">
    <source>
        <dbReference type="EMBL" id="CAB4172846.1"/>
    </source>
</evidence>
<reference evidence="1" key="1">
    <citation type="submission" date="2020-05" db="EMBL/GenBank/DDBJ databases">
        <authorList>
            <person name="Chiriac C."/>
            <person name="Salcher M."/>
            <person name="Ghai R."/>
            <person name="Kavagutti S V."/>
        </authorList>
    </citation>
    <scope>NUCLEOTIDE SEQUENCE</scope>
</reference>